<dbReference type="Proteomes" id="UP000281553">
    <property type="component" value="Unassembled WGS sequence"/>
</dbReference>
<gene>
    <name evidence="2" type="ORF">DILT_LOCUS1303</name>
</gene>
<dbReference type="AlphaFoldDB" id="A0A3P6RBP6"/>
<reference evidence="2 3" key="1">
    <citation type="submission" date="2018-11" db="EMBL/GenBank/DDBJ databases">
        <authorList>
            <consortium name="Pathogen Informatics"/>
        </authorList>
    </citation>
    <scope>NUCLEOTIDE SEQUENCE [LARGE SCALE GENOMIC DNA]</scope>
</reference>
<organism evidence="2 3">
    <name type="scientific">Dibothriocephalus latus</name>
    <name type="common">Fish tapeworm</name>
    <name type="synonym">Diphyllobothrium latum</name>
    <dbReference type="NCBI Taxonomy" id="60516"/>
    <lineage>
        <taxon>Eukaryota</taxon>
        <taxon>Metazoa</taxon>
        <taxon>Spiralia</taxon>
        <taxon>Lophotrochozoa</taxon>
        <taxon>Platyhelminthes</taxon>
        <taxon>Cestoda</taxon>
        <taxon>Eucestoda</taxon>
        <taxon>Diphyllobothriidea</taxon>
        <taxon>Diphyllobothriidae</taxon>
        <taxon>Dibothriocephalus</taxon>
    </lineage>
</organism>
<feature type="signal peptide" evidence="1">
    <location>
        <begin position="1"/>
        <end position="17"/>
    </location>
</feature>
<evidence type="ECO:0000256" key="1">
    <source>
        <dbReference type="SAM" id="SignalP"/>
    </source>
</evidence>
<dbReference type="EMBL" id="UYRU01008329">
    <property type="protein sequence ID" value="VDK42084.1"/>
    <property type="molecule type" value="Genomic_DNA"/>
</dbReference>
<evidence type="ECO:0000313" key="2">
    <source>
        <dbReference type="EMBL" id="VDK42084.1"/>
    </source>
</evidence>
<keyword evidence="3" id="KW-1185">Reference proteome</keyword>
<sequence length="188" mass="20717">MALAWLLALLIVAPLLCQSCPASPQKCPRDGHGHATVSHYVLEYLKGVSELGKDVKFFGPTKTWFGIQCYEPKLVGDCVDGSSKTSTTCNILFSAINVRTTYLGFGNSAERLTRKIVNVPAKAEVSITRQPSGEPSFMQMTELTFPNLYGVLMSGYPTTAEWAQEVFSNAHLYAYQVYQENKSPGCYL</sequence>
<name>A0A3P6RBP6_DIBLA</name>
<keyword evidence="1" id="KW-0732">Signal</keyword>
<protein>
    <recommendedName>
        <fullName evidence="4">Transferrin-like domain-containing protein</fullName>
    </recommendedName>
</protein>
<feature type="chain" id="PRO_5018062736" description="Transferrin-like domain-containing protein" evidence="1">
    <location>
        <begin position="18"/>
        <end position="188"/>
    </location>
</feature>
<accession>A0A3P6RBP6</accession>
<evidence type="ECO:0008006" key="4">
    <source>
        <dbReference type="Google" id="ProtNLM"/>
    </source>
</evidence>
<evidence type="ECO:0000313" key="3">
    <source>
        <dbReference type="Proteomes" id="UP000281553"/>
    </source>
</evidence>
<proteinExistence type="predicted"/>